<dbReference type="Pfam" id="PF07250">
    <property type="entry name" value="Glyoxal_oxid_N"/>
    <property type="match status" value="1"/>
</dbReference>
<gene>
    <name evidence="4" type="ORF">OBBRIDRAFT_661935</name>
</gene>
<dbReference type="AlphaFoldDB" id="A0A8E2AZM3"/>
<dbReference type="InterPro" id="IPR011043">
    <property type="entry name" value="Gal_Oxase/kelch_b-propeller"/>
</dbReference>
<dbReference type="SUPFAM" id="SSF81296">
    <property type="entry name" value="E set domains"/>
    <property type="match status" value="1"/>
</dbReference>
<reference evidence="4 5" key="1">
    <citation type="submission" date="2016-07" db="EMBL/GenBank/DDBJ databases">
        <title>Draft genome of the white-rot fungus Obba rivulosa 3A-2.</title>
        <authorList>
            <consortium name="DOE Joint Genome Institute"/>
            <person name="Miettinen O."/>
            <person name="Riley R."/>
            <person name="Acob R."/>
            <person name="Barry K."/>
            <person name="Cullen D."/>
            <person name="De Vries R."/>
            <person name="Hainaut M."/>
            <person name="Hatakka A."/>
            <person name="Henrissat B."/>
            <person name="Hilden K."/>
            <person name="Kuo R."/>
            <person name="Labutti K."/>
            <person name="Lipzen A."/>
            <person name="Makela M.R."/>
            <person name="Sandor L."/>
            <person name="Spatafora J.W."/>
            <person name="Grigoriev I.V."/>
            <person name="Hibbett D.S."/>
        </authorList>
    </citation>
    <scope>NUCLEOTIDE SEQUENCE [LARGE SCALE GENOMIC DNA]</scope>
    <source>
        <strain evidence="4 5">3A-2</strain>
    </source>
</reference>
<evidence type="ECO:0000256" key="1">
    <source>
        <dbReference type="ARBA" id="ARBA00022729"/>
    </source>
</evidence>
<dbReference type="InterPro" id="IPR015202">
    <property type="entry name" value="GO-like_E_set"/>
</dbReference>
<dbReference type="InterPro" id="IPR002889">
    <property type="entry name" value="WSC_carb-bd"/>
</dbReference>
<dbReference type="CDD" id="cd02851">
    <property type="entry name" value="E_set_GO_C"/>
    <property type="match status" value="1"/>
</dbReference>
<feature type="domain" description="WSC" evidence="3">
    <location>
        <begin position="61"/>
        <end position="155"/>
    </location>
</feature>
<dbReference type="InterPro" id="IPR009880">
    <property type="entry name" value="Glyoxal_oxidase_N"/>
</dbReference>
<keyword evidence="1" id="KW-0732">Signal</keyword>
<evidence type="ECO:0000256" key="2">
    <source>
        <dbReference type="SAM" id="MobiDB-lite"/>
    </source>
</evidence>
<feature type="region of interest" description="Disordered" evidence="2">
    <location>
        <begin position="262"/>
        <end position="287"/>
    </location>
</feature>
<proteinExistence type="predicted"/>
<name>A0A8E2AZM3_9APHY</name>
<dbReference type="PANTHER" id="PTHR32208">
    <property type="entry name" value="SECRETED PROTEIN-RELATED"/>
    <property type="match status" value="1"/>
</dbReference>
<keyword evidence="5" id="KW-1185">Reference proteome</keyword>
<dbReference type="SMART" id="SM00321">
    <property type="entry name" value="WSC"/>
    <property type="match status" value="4"/>
</dbReference>
<dbReference type="Pfam" id="PF01822">
    <property type="entry name" value="WSC"/>
    <property type="match status" value="4"/>
</dbReference>
<dbReference type="SUPFAM" id="SSF50965">
    <property type="entry name" value="Galactose oxidase, central domain"/>
    <property type="match status" value="1"/>
</dbReference>
<feature type="domain" description="WSC" evidence="3">
    <location>
        <begin position="411"/>
        <end position="508"/>
    </location>
</feature>
<dbReference type="Gene3D" id="2.130.10.80">
    <property type="entry name" value="Galactose oxidase/kelch, beta-propeller"/>
    <property type="match status" value="1"/>
</dbReference>
<dbReference type="Proteomes" id="UP000250043">
    <property type="component" value="Unassembled WGS sequence"/>
</dbReference>
<feature type="domain" description="WSC" evidence="3">
    <location>
        <begin position="297"/>
        <end position="392"/>
    </location>
</feature>
<dbReference type="InterPro" id="IPR013783">
    <property type="entry name" value="Ig-like_fold"/>
</dbReference>
<dbReference type="PANTHER" id="PTHR32208:SF105">
    <property type="entry name" value="COPPER RADICAL OXIDASE"/>
    <property type="match status" value="1"/>
</dbReference>
<evidence type="ECO:0000313" key="5">
    <source>
        <dbReference type="Proteomes" id="UP000250043"/>
    </source>
</evidence>
<dbReference type="InterPro" id="IPR014756">
    <property type="entry name" value="Ig_E-set"/>
</dbReference>
<dbReference type="PROSITE" id="PS51212">
    <property type="entry name" value="WSC"/>
    <property type="match status" value="4"/>
</dbReference>
<dbReference type="Pfam" id="PF09118">
    <property type="entry name" value="GO-like_E_set"/>
    <property type="match status" value="1"/>
</dbReference>
<sequence>MSTASQHQFVPAEVLRMGSLLTPLAVVALSLFPLVQASHIHASPRLHRRAEAASVPDLPANWTFLGCYTDNPGARTLTGSAFTNTTSMTVESCVDFCNDQSFLFAGVEFSQECYCGNGLDNGGTNASVTDCSSACTGNANELCGAGDRLDVYWSGIQPPPPPTTVASVGLWDSLGCYNDSTGARTFPVQLNLANTSVETCTDGCFNAGYPLAGLEFAAQCFCGLTFENGAIPIDLSTCDMQCSGNSSEFCGGPNALTVYNFTGTLPHGPEPPDNGGGGGGGQDSSPVFPVTSGLPAPWQYAGCWVDGAAGRILPTELPDNEDLTVESCISSCISENENFTLAGLEFSTQCFCADALVNGAVTTTDSDCDMGCSGNATEACGGPNRISLYSSTTNITSFPVPIVQNTSLPGNWVYQGCFQEGADGARVFPYENIWTDNMTIEACLNQCALFGFPAAGAEFANQCFCGDVSDVTENSQGLTDPTACNQACSGDPIHLCGGADTLQTYFWNGDIDVWHTPEVTGAYEFLIGGVVVPLLTTLGINNKVAFLEKWGTSEFDNSTGAYELDLSLTNDFDLAWRTMHVQTDVFCSGALVLPDRGARHLNVGGWSLTSTFGVRLYTPDGTPGVNGTNDWEENPNELQLQRGRWYPSALVLSNGSVLVVGGEVGSNGAPEPTLEILPTPAGGPTYKFLDYLNRTDPNNLYPFLHVMPSGRIFIGYYNEARLLDPTTLDTDVVLPNMPGSVNDFLAGRTYPMEGTAVLLPMKAPYTEPVTLLVCGGSPGAAAEALDNCISIQPEVENPQWTLERMPSKRVMTCISALPDGTYLIVNGAQIGVAGFGLGEDPNLVAMLYDPVQPLHQRMSILNETIVARLYHSESTLLPDGRVLITGSDPQTPGLPEEMRVEVYIPPYLSTGKTQPTFSITEHDWEYNGQYEITVELFEGTTATMNISLIAATSSTHGNNMGARTLFPAFTCAGNTCTITAPPNAFISPPGWHQLWVLDGPTPSHSHWVRIGGDPAELGNWPDFPDFTRPGVGPISSNITTL</sequence>
<feature type="domain" description="WSC" evidence="3">
    <location>
        <begin position="170"/>
        <end position="262"/>
    </location>
</feature>
<organism evidence="4 5">
    <name type="scientific">Obba rivulosa</name>
    <dbReference type="NCBI Taxonomy" id="1052685"/>
    <lineage>
        <taxon>Eukaryota</taxon>
        <taxon>Fungi</taxon>
        <taxon>Dikarya</taxon>
        <taxon>Basidiomycota</taxon>
        <taxon>Agaricomycotina</taxon>
        <taxon>Agaricomycetes</taxon>
        <taxon>Polyporales</taxon>
        <taxon>Gelatoporiaceae</taxon>
        <taxon>Obba</taxon>
    </lineage>
</organism>
<protein>
    <submittedName>
        <fullName evidence="4">Copper radical oxidase</fullName>
    </submittedName>
</protein>
<accession>A0A8E2AZM3</accession>
<dbReference type="OrthoDB" id="2019572at2759"/>
<dbReference type="Gene3D" id="2.60.40.10">
    <property type="entry name" value="Immunoglobulins"/>
    <property type="match status" value="1"/>
</dbReference>
<dbReference type="EMBL" id="KV722425">
    <property type="protein sequence ID" value="OCH89512.1"/>
    <property type="molecule type" value="Genomic_DNA"/>
</dbReference>
<evidence type="ECO:0000313" key="4">
    <source>
        <dbReference type="EMBL" id="OCH89512.1"/>
    </source>
</evidence>
<evidence type="ECO:0000259" key="3">
    <source>
        <dbReference type="PROSITE" id="PS51212"/>
    </source>
</evidence>
<dbReference type="InterPro" id="IPR037293">
    <property type="entry name" value="Gal_Oxidase_central_sf"/>
</dbReference>